<dbReference type="SMART" id="SM00418">
    <property type="entry name" value="HTH_ARSR"/>
    <property type="match status" value="1"/>
</dbReference>
<dbReference type="OrthoDB" id="9799175at2"/>
<evidence type="ECO:0000313" key="6">
    <source>
        <dbReference type="Proteomes" id="UP000290365"/>
    </source>
</evidence>
<dbReference type="NCBIfam" id="NF033788">
    <property type="entry name" value="HTH_metalloreg"/>
    <property type="match status" value="1"/>
</dbReference>
<dbReference type="InterPro" id="IPR051081">
    <property type="entry name" value="HTH_MetalResp_TranReg"/>
</dbReference>
<protein>
    <submittedName>
        <fullName evidence="5">ArsR family transcriptional regulator</fullName>
    </submittedName>
</protein>
<dbReference type="PRINTS" id="PR00778">
    <property type="entry name" value="HTHARSR"/>
</dbReference>
<dbReference type="GO" id="GO:0003700">
    <property type="term" value="F:DNA-binding transcription factor activity"/>
    <property type="evidence" value="ECO:0007669"/>
    <property type="project" value="InterPro"/>
</dbReference>
<dbReference type="SUPFAM" id="SSF46785">
    <property type="entry name" value="Winged helix' DNA-binding domain"/>
    <property type="match status" value="1"/>
</dbReference>
<dbReference type="GO" id="GO:0003677">
    <property type="term" value="F:DNA binding"/>
    <property type="evidence" value="ECO:0007669"/>
    <property type="project" value="UniProtKB-KW"/>
</dbReference>
<feature type="domain" description="HTH arsR-type" evidence="4">
    <location>
        <begin position="1"/>
        <end position="94"/>
    </location>
</feature>
<proteinExistence type="predicted"/>
<dbReference type="EMBL" id="CP035758">
    <property type="protein sequence ID" value="QBD80900.1"/>
    <property type="molecule type" value="Genomic_DNA"/>
</dbReference>
<evidence type="ECO:0000256" key="3">
    <source>
        <dbReference type="ARBA" id="ARBA00023163"/>
    </source>
</evidence>
<gene>
    <name evidence="5" type="ORF">EPA93_35005</name>
</gene>
<dbReference type="PROSITE" id="PS50987">
    <property type="entry name" value="HTH_ARSR_2"/>
    <property type="match status" value="1"/>
</dbReference>
<dbReference type="Gene3D" id="1.10.10.10">
    <property type="entry name" value="Winged helix-like DNA-binding domain superfamily/Winged helix DNA-binding domain"/>
    <property type="match status" value="1"/>
</dbReference>
<dbReference type="PANTHER" id="PTHR33154">
    <property type="entry name" value="TRANSCRIPTIONAL REGULATOR, ARSR FAMILY"/>
    <property type="match status" value="1"/>
</dbReference>
<keyword evidence="6" id="KW-1185">Reference proteome</keyword>
<dbReference type="Pfam" id="PF01022">
    <property type="entry name" value="HTH_5"/>
    <property type="match status" value="1"/>
</dbReference>
<evidence type="ECO:0000256" key="1">
    <source>
        <dbReference type="ARBA" id="ARBA00023015"/>
    </source>
</evidence>
<dbReference type="InterPro" id="IPR036390">
    <property type="entry name" value="WH_DNA-bd_sf"/>
</dbReference>
<evidence type="ECO:0000256" key="2">
    <source>
        <dbReference type="ARBA" id="ARBA00023125"/>
    </source>
</evidence>
<dbReference type="InterPro" id="IPR001845">
    <property type="entry name" value="HTH_ArsR_DNA-bd_dom"/>
</dbReference>
<dbReference type="InterPro" id="IPR036388">
    <property type="entry name" value="WH-like_DNA-bd_sf"/>
</dbReference>
<dbReference type="RefSeq" id="WP_129891962.1">
    <property type="nucleotide sequence ID" value="NZ_CP035758.1"/>
</dbReference>
<dbReference type="AlphaFoldDB" id="A0A4P6JZS9"/>
<keyword evidence="2" id="KW-0238">DNA-binding</keyword>
<reference evidence="5 6" key="1">
    <citation type="submission" date="2019-01" db="EMBL/GenBank/DDBJ databases">
        <title>Ktedonosporobacter rubrisoli SCAWS-G2.</title>
        <authorList>
            <person name="Huang Y."/>
            <person name="Yan B."/>
        </authorList>
    </citation>
    <scope>NUCLEOTIDE SEQUENCE [LARGE SCALE GENOMIC DNA]</scope>
    <source>
        <strain evidence="5 6">SCAWS-G2</strain>
    </source>
</reference>
<dbReference type="KEGG" id="kbs:EPA93_35005"/>
<sequence length="101" mass="11640">MSQQGVFTRFLEAISDPIRMQIVFLLHDEAELNVGEIASRFRVSRPAISHHLRILKDADIVLSEKRGQENYYWLDSQRMVTTLRALADKLERTAVDKAESP</sequence>
<name>A0A4P6JZS9_KTERU</name>
<evidence type="ECO:0000313" key="5">
    <source>
        <dbReference type="EMBL" id="QBD80900.1"/>
    </source>
</evidence>
<evidence type="ECO:0000259" key="4">
    <source>
        <dbReference type="PROSITE" id="PS50987"/>
    </source>
</evidence>
<dbReference type="InterPro" id="IPR011991">
    <property type="entry name" value="ArsR-like_HTH"/>
</dbReference>
<dbReference type="Proteomes" id="UP000290365">
    <property type="component" value="Chromosome"/>
</dbReference>
<dbReference type="PANTHER" id="PTHR33154:SF33">
    <property type="entry name" value="TRANSCRIPTIONAL REPRESSOR SDPR"/>
    <property type="match status" value="1"/>
</dbReference>
<keyword evidence="1" id="KW-0805">Transcription regulation</keyword>
<organism evidence="5 6">
    <name type="scientific">Ktedonosporobacter rubrisoli</name>
    <dbReference type="NCBI Taxonomy" id="2509675"/>
    <lineage>
        <taxon>Bacteria</taxon>
        <taxon>Bacillati</taxon>
        <taxon>Chloroflexota</taxon>
        <taxon>Ktedonobacteria</taxon>
        <taxon>Ktedonobacterales</taxon>
        <taxon>Ktedonosporobacteraceae</taxon>
        <taxon>Ktedonosporobacter</taxon>
    </lineage>
</organism>
<keyword evidence="3" id="KW-0804">Transcription</keyword>
<accession>A0A4P6JZS9</accession>
<dbReference type="CDD" id="cd00090">
    <property type="entry name" value="HTH_ARSR"/>
    <property type="match status" value="1"/>
</dbReference>